<organism evidence="1 2">
    <name type="scientific">Streptomyces globisporus C-1027</name>
    <dbReference type="NCBI Taxonomy" id="1172567"/>
    <lineage>
        <taxon>Bacteria</taxon>
        <taxon>Bacillati</taxon>
        <taxon>Actinomycetota</taxon>
        <taxon>Actinomycetes</taxon>
        <taxon>Kitasatosporales</taxon>
        <taxon>Streptomycetaceae</taxon>
        <taxon>Streptomyces</taxon>
    </lineage>
</organism>
<dbReference type="KEGG" id="sgb:WQO_34155"/>
<name>A0A0U3M2H5_STRGL</name>
<dbReference type="EMBL" id="CP013739">
    <property type="protein sequence ID" value="ALU98489.1"/>
    <property type="molecule type" value="Genomic_DNA"/>
</dbReference>
<evidence type="ECO:0000313" key="1">
    <source>
        <dbReference type="EMBL" id="ALU98489.1"/>
    </source>
</evidence>
<accession>A0A0U3M2H5</accession>
<protein>
    <submittedName>
        <fullName evidence="1">Uncharacterized protein</fullName>
    </submittedName>
</protein>
<sequence length="156" mass="16942">MSNVTLDGYLDTTPETDTGTSVRFDLIHSPDHLDPTEPDAPEQVYACTTEHPAAAELVLHQAKLGDLLRVTGTLTEPDTPGTPPRLRVHNVDILDVAPLTTVSGTVLERYGSYIVVFDADRNEVPVFTTAGQWVGEATTPESIGHLIRAFENTNHP</sequence>
<dbReference type="AlphaFoldDB" id="A0A0U3M2H5"/>
<keyword evidence="1" id="KW-0614">Plasmid</keyword>
<reference evidence="1 2" key="1">
    <citation type="journal article" date="2012" name="J. Bacteriol.">
        <title>Draft genome sequence of Streptomyces globisporus C-1027, which produces an antitumor antibiotic consisting of a nine-membered enediyne with a chromoprotein.</title>
        <authorList>
            <person name="Wang L."/>
            <person name="Wang S."/>
            <person name="He Q."/>
            <person name="Yu T."/>
            <person name="Li Q."/>
            <person name="Hong B."/>
        </authorList>
    </citation>
    <scope>NUCLEOTIDE SEQUENCE [LARGE SCALE GENOMIC DNA]</scope>
    <source>
        <strain evidence="1 2">C-1027</strain>
        <plasmid evidence="1 2">SGLP1</plasmid>
    </source>
</reference>
<evidence type="ECO:0000313" key="2">
    <source>
        <dbReference type="Proteomes" id="UP000064183"/>
    </source>
</evidence>
<dbReference type="Proteomes" id="UP000064183">
    <property type="component" value="Plasmid SGLP1"/>
</dbReference>
<gene>
    <name evidence="1" type="ORF">WQO_34155</name>
</gene>
<geneLocation type="plasmid" evidence="1 2">
    <name>SGLP1</name>
</geneLocation>
<dbReference type="GeneID" id="27787491"/>
<dbReference type="RefSeq" id="WP_010064710.1">
    <property type="nucleotide sequence ID" value="NZ_CP013739.1"/>
</dbReference>
<proteinExistence type="predicted"/>